<accession>A0ABW7YSX1</accession>
<protein>
    <recommendedName>
        <fullName evidence="3">WXG100 family type VII secretion target</fullName>
    </recommendedName>
</protein>
<organism evidence="1 2">
    <name type="scientific">Nonomuraea typhae</name>
    <dbReference type="NCBI Taxonomy" id="2603600"/>
    <lineage>
        <taxon>Bacteria</taxon>
        <taxon>Bacillati</taxon>
        <taxon>Actinomycetota</taxon>
        <taxon>Actinomycetes</taxon>
        <taxon>Streptosporangiales</taxon>
        <taxon>Streptosporangiaceae</taxon>
        <taxon>Nonomuraea</taxon>
    </lineage>
</organism>
<gene>
    <name evidence="1" type="ORF">ACIBG2_16620</name>
</gene>
<dbReference type="Gene3D" id="1.10.287.1060">
    <property type="entry name" value="ESAT-6-like"/>
    <property type="match status" value="1"/>
</dbReference>
<dbReference type="Proteomes" id="UP001612741">
    <property type="component" value="Unassembled WGS sequence"/>
</dbReference>
<keyword evidence="2" id="KW-1185">Reference proteome</keyword>
<dbReference type="RefSeq" id="WP_397082246.1">
    <property type="nucleotide sequence ID" value="NZ_JBITGY010000004.1"/>
</dbReference>
<evidence type="ECO:0000313" key="1">
    <source>
        <dbReference type="EMBL" id="MFI6499014.1"/>
    </source>
</evidence>
<sequence length="97" mass="10633">MTIPSQGRLLQQAAEKELLAARLTRYAEALSEVFTGMLAKPQAVDTFWKGPAAGRFAQQSVQLQREISLLADSCTATADRLRKQARLARMEAAQMPG</sequence>
<dbReference type="EMBL" id="JBITGY010000004">
    <property type="protein sequence ID" value="MFI6499014.1"/>
    <property type="molecule type" value="Genomic_DNA"/>
</dbReference>
<evidence type="ECO:0000313" key="2">
    <source>
        <dbReference type="Proteomes" id="UP001612741"/>
    </source>
</evidence>
<name>A0ABW7YSX1_9ACTN</name>
<proteinExistence type="predicted"/>
<reference evidence="1 2" key="1">
    <citation type="submission" date="2024-10" db="EMBL/GenBank/DDBJ databases">
        <title>The Natural Products Discovery Center: Release of the First 8490 Sequenced Strains for Exploring Actinobacteria Biosynthetic Diversity.</title>
        <authorList>
            <person name="Kalkreuter E."/>
            <person name="Kautsar S.A."/>
            <person name="Yang D."/>
            <person name="Bader C.D."/>
            <person name="Teijaro C.N."/>
            <person name="Fluegel L."/>
            <person name="Davis C.M."/>
            <person name="Simpson J.R."/>
            <person name="Lauterbach L."/>
            <person name="Steele A.D."/>
            <person name="Gui C."/>
            <person name="Meng S."/>
            <person name="Li G."/>
            <person name="Viehrig K."/>
            <person name="Ye F."/>
            <person name="Su P."/>
            <person name="Kiefer A.F."/>
            <person name="Nichols A."/>
            <person name="Cepeda A.J."/>
            <person name="Yan W."/>
            <person name="Fan B."/>
            <person name="Jiang Y."/>
            <person name="Adhikari A."/>
            <person name="Zheng C.-J."/>
            <person name="Schuster L."/>
            <person name="Cowan T.M."/>
            <person name="Smanski M.J."/>
            <person name="Chevrette M.G."/>
            <person name="De Carvalho L.P.S."/>
            <person name="Shen B."/>
        </authorList>
    </citation>
    <scope>NUCLEOTIDE SEQUENCE [LARGE SCALE GENOMIC DNA]</scope>
    <source>
        <strain evidence="1 2">NPDC050545</strain>
    </source>
</reference>
<comment type="caution">
    <text evidence="1">The sequence shown here is derived from an EMBL/GenBank/DDBJ whole genome shotgun (WGS) entry which is preliminary data.</text>
</comment>
<evidence type="ECO:0008006" key="3">
    <source>
        <dbReference type="Google" id="ProtNLM"/>
    </source>
</evidence>